<dbReference type="InterPro" id="IPR023213">
    <property type="entry name" value="CAT-like_dom_sf"/>
</dbReference>
<comment type="similarity">
    <text evidence="1">Belongs to the plant acyltransferase family.</text>
</comment>
<reference evidence="4 5" key="1">
    <citation type="journal article" date="2019" name="G3 (Bethesda)">
        <title>Sequencing of a Wild Apple (Malus baccata) Genome Unravels the Differences Between Cultivated and Wild Apple Species Regarding Disease Resistance and Cold Tolerance.</title>
        <authorList>
            <person name="Chen X."/>
        </authorList>
    </citation>
    <scope>NUCLEOTIDE SEQUENCE [LARGE SCALE GENOMIC DNA]</scope>
    <source>
        <strain evidence="5">cv. Shandingzi</strain>
        <tissue evidence="4">Leaves</tissue>
    </source>
</reference>
<sequence>MIMELHFLRTKLTVPYQTFWTNLNVLLVQANLFECGGLAVGASNLHKVADASTFSTLIKHWAELALSSASNSDHAVLSHKISSTQ</sequence>
<evidence type="ECO:0000256" key="1">
    <source>
        <dbReference type="ARBA" id="ARBA00009861"/>
    </source>
</evidence>
<dbReference type="GO" id="GO:0016746">
    <property type="term" value="F:acyltransferase activity"/>
    <property type="evidence" value="ECO:0007669"/>
    <property type="project" value="UniProtKB-KW"/>
</dbReference>
<dbReference type="PANTHER" id="PTHR31623:SF17">
    <property type="entry name" value="F21J9.9"/>
    <property type="match status" value="1"/>
</dbReference>
<evidence type="ECO:0000256" key="2">
    <source>
        <dbReference type="ARBA" id="ARBA00022679"/>
    </source>
</evidence>
<organism evidence="4 5">
    <name type="scientific">Malus baccata</name>
    <name type="common">Siberian crab apple</name>
    <name type="synonym">Pyrus baccata</name>
    <dbReference type="NCBI Taxonomy" id="106549"/>
    <lineage>
        <taxon>Eukaryota</taxon>
        <taxon>Viridiplantae</taxon>
        <taxon>Streptophyta</taxon>
        <taxon>Embryophyta</taxon>
        <taxon>Tracheophyta</taxon>
        <taxon>Spermatophyta</taxon>
        <taxon>Magnoliopsida</taxon>
        <taxon>eudicotyledons</taxon>
        <taxon>Gunneridae</taxon>
        <taxon>Pentapetalae</taxon>
        <taxon>rosids</taxon>
        <taxon>fabids</taxon>
        <taxon>Rosales</taxon>
        <taxon>Rosaceae</taxon>
        <taxon>Amygdaloideae</taxon>
        <taxon>Maleae</taxon>
        <taxon>Malus</taxon>
    </lineage>
</organism>
<evidence type="ECO:0000313" key="5">
    <source>
        <dbReference type="Proteomes" id="UP000315295"/>
    </source>
</evidence>
<dbReference type="EMBL" id="VIEB01000431">
    <property type="protein sequence ID" value="TQD91105.1"/>
    <property type="molecule type" value="Genomic_DNA"/>
</dbReference>
<evidence type="ECO:0000256" key="3">
    <source>
        <dbReference type="ARBA" id="ARBA00023315"/>
    </source>
</evidence>
<dbReference type="Gene3D" id="3.30.559.10">
    <property type="entry name" value="Chloramphenicol acetyltransferase-like domain"/>
    <property type="match status" value="1"/>
</dbReference>
<dbReference type="PANTHER" id="PTHR31623">
    <property type="entry name" value="F21J9.9"/>
    <property type="match status" value="1"/>
</dbReference>
<keyword evidence="5" id="KW-1185">Reference proteome</keyword>
<name>A0A540LX73_MALBA</name>
<protein>
    <submittedName>
        <fullName evidence="4">Uncharacterized protein</fullName>
    </submittedName>
</protein>
<dbReference type="Pfam" id="PF02458">
    <property type="entry name" value="Transferase"/>
    <property type="match status" value="1"/>
</dbReference>
<comment type="caution">
    <text evidence="4">The sequence shown here is derived from an EMBL/GenBank/DDBJ whole genome shotgun (WGS) entry which is preliminary data.</text>
</comment>
<gene>
    <name evidence="4" type="ORF">C1H46_023280</name>
</gene>
<keyword evidence="3" id="KW-0012">Acyltransferase</keyword>
<proteinExistence type="inferred from homology"/>
<accession>A0A540LX73</accession>
<keyword evidence="2" id="KW-0808">Transferase</keyword>
<evidence type="ECO:0000313" key="4">
    <source>
        <dbReference type="EMBL" id="TQD91105.1"/>
    </source>
</evidence>
<dbReference type="AlphaFoldDB" id="A0A540LX73"/>
<dbReference type="Proteomes" id="UP000315295">
    <property type="component" value="Unassembled WGS sequence"/>
</dbReference>